<keyword evidence="1" id="KW-0812">Transmembrane</keyword>
<evidence type="ECO:0000313" key="2">
    <source>
        <dbReference type="EMBL" id="MDQ0289229.1"/>
    </source>
</evidence>
<dbReference type="Pfam" id="PF07963">
    <property type="entry name" value="N_methyl"/>
    <property type="match status" value="1"/>
</dbReference>
<dbReference type="InterPro" id="IPR012902">
    <property type="entry name" value="N_methyl_site"/>
</dbReference>
<proteinExistence type="predicted"/>
<name>A0AAE3VEX0_9BACT</name>
<comment type="caution">
    <text evidence="2">The sequence shown here is derived from an EMBL/GenBank/DDBJ whole genome shotgun (WGS) entry which is preliminary data.</text>
</comment>
<feature type="transmembrane region" description="Helical" evidence="1">
    <location>
        <begin position="12"/>
        <end position="33"/>
    </location>
</feature>
<protein>
    <submittedName>
        <fullName evidence="2">Prepilin-type N-terminal cleavage/methylation domain-containing protein/prepilin-type processing-associated H-X9-DG protein</fullName>
    </submittedName>
</protein>
<organism evidence="2 3">
    <name type="scientific">Oligosphaera ethanolica</name>
    <dbReference type="NCBI Taxonomy" id="760260"/>
    <lineage>
        <taxon>Bacteria</taxon>
        <taxon>Pseudomonadati</taxon>
        <taxon>Lentisphaerota</taxon>
        <taxon>Oligosphaeria</taxon>
        <taxon>Oligosphaerales</taxon>
        <taxon>Oligosphaeraceae</taxon>
        <taxon>Oligosphaera</taxon>
    </lineage>
</organism>
<dbReference type="PANTHER" id="PTHR30093:SF2">
    <property type="entry name" value="TYPE II SECRETION SYSTEM PROTEIN H"/>
    <property type="match status" value="1"/>
</dbReference>
<sequence>MNSLRHRLFTLIELLVVIAIIAILAAMLLPALAKAREKARSISCVSNIKQCTLAHLLYADGHNDVIYGWHGSYARPRWHSVLYDLKLIDITPALLCPNMMQKAGTLTSTSKWTYSIFNPYLNSDWLTADRKEEYGNLLSMCSNPPYVIMHNRVVMKKPSDTMMLGDGIYITATAWSPDWCFGPKNTSYPISLNHGERTTLSFMDGHAESVDIGRLRNLGFTQVARNGVATPP</sequence>
<dbReference type="AlphaFoldDB" id="A0AAE3VEX0"/>
<evidence type="ECO:0000313" key="3">
    <source>
        <dbReference type="Proteomes" id="UP001238163"/>
    </source>
</evidence>
<dbReference type="Proteomes" id="UP001238163">
    <property type="component" value="Unassembled WGS sequence"/>
</dbReference>
<dbReference type="InterPro" id="IPR045584">
    <property type="entry name" value="Pilin-like"/>
</dbReference>
<dbReference type="PANTHER" id="PTHR30093">
    <property type="entry name" value="GENERAL SECRETION PATHWAY PROTEIN G"/>
    <property type="match status" value="1"/>
</dbReference>
<dbReference type="Gene3D" id="3.30.700.10">
    <property type="entry name" value="Glycoprotein, Type 4 Pilin"/>
    <property type="match status" value="1"/>
</dbReference>
<dbReference type="NCBIfam" id="TIGR02532">
    <property type="entry name" value="IV_pilin_GFxxxE"/>
    <property type="match status" value="1"/>
</dbReference>
<dbReference type="RefSeq" id="WP_307260601.1">
    <property type="nucleotide sequence ID" value="NZ_JAUSVL010000001.1"/>
</dbReference>
<reference evidence="2" key="1">
    <citation type="submission" date="2023-07" db="EMBL/GenBank/DDBJ databases">
        <title>Genomic Encyclopedia of Type Strains, Phase IV (KMG-IV): sequencing the most valuable type-strain genomes for metagenomic binning, comparative biology and taxonomic classification.</title>
        <authorList>
            <person name="Goeker M."/>
        </authorList>
    </citation>
    <scope>NUCLEOTIDE SEQUENCE</scope>
    <source>
        <strain evidence="2">DSM 24202</strain>
    </source>
</reference>
<dbReference type="EMBL" id="JAUSVL010000001">
    <property type="protein sequence ID" value="MDQ0289229.1"/>
    <property type="molecule type" value="Genomic_DNA"/>
</dbReference>
<evidence type="ECO:0000256" key="1">
    <source>
        <dbReference type="SAM" id="Phobius"/>
    </source>
</evidence>
<accession>A0AAE3VEX0</accession>
<keyword evidence="1" id="KW-0472">Membrane</keyword>
<gene>
    <name evidence="2" type="ORF">J3R75_001336</name>
</gene>
<keyword evidence="1" id="KW-1133">Transmembrane helix</keyword>
<dbReference type="SUPFAM" id="SSF54523">
    <property type="entry name" value="Pili subunits"/>
    <property type="match status" value="1"/>
</dbReference>
<keyword evidence="3" id="KW-1185">Reference proteome</keyword>